<proteinExistence type="predicted"/>
<feature type="transmembrane region" description="Helical" evidence="6">
    <location>
        <begin position="70"/>
        <end position="93"/>
    </location>
</feature>
<evidence type="ECO:0000256" key="5">
    <source>
        <dbReference type="ARBA" id="ARBA00023136"/>
    </source>
</evidence>
<feature type="transmembrane region" description="Helical" evidence="6">
    <location>
        <begin position="289"/>
        <end position="310"/>
    </location>
</feature>
<keyword evidence="3 6" id="KW-0812">Transmembrane</keyword>
<dbReference type="PANTHER" id="PTHR43124">
    <property type="entry name" value="PURINE EFFLUX PUMP PBUE"/>
    <property type="match status" value="1"/>
</dbReference>
<comment type="subcellular location">
    <subcellularLocation>
        <location evidence="1">Cell membrane</location>
        <topology evidence="1">Multi-pass membrane protein</topology>
    </subcellularLocation>
</comment>
<dbReference type="SUPFAM" id="SSF103473">
    <property type="entry name" value="MFS general substrate transporter"/>
    <property type="match status" value="1"/>
</dbReference>
<dbReference type="Gene3D" id="1.20.1250.20">
    <property type="entry name" value="MFS general substrate transporter like domains"/>
    <property type="match status" value="1"/>
</dbReference>
<dbReference type="Pfam" id="PF07690">
    <property type="entry name" value="MFS_1"/>
    <property type="match status" value="1"/>
</dbReference>
<evidence type="ECO:0000259" key="7">
    <source>
        <dbReference type="PROSITE" id="PS50850"/>
    </source>
</evidence>
<name>A0AAE3KJJ8_9PSEU</name>
<sequence length="391" mass="39205">MPLALVALMISSFGIGTTEFVIMGLLPEIAQDLSVGITTAGLLVSGYALGVVIGGPVVTALGTKQSRKTMLVLLMVLFIVGNLLSALAPGYALLMAGRVLAAVCHGAFFGIASVVAADLVAPDKRSRAISLVFTGLTVANVVGAPLGNWIGQSLGWRATFWMITVIGLVSLVGVIAMVPATPKPTDAHLGRELAVFKRPQVWLALGTAALSIGALFASFSYIAPLLTEVTGFSTGTITPLLVLFGIGLVAGNLIGGRFADRAQLPTLYVAQALLAAVLLAFVVTSANKVLAVITLVLLGAAGFATVPGFMTRAIDKAAGAPTLASSAAASAANLGISVGAYLSGLAIDAGGGYTSPNLVGAAMAVAALVVTLVSGALQKRETAAAPAPTSA</sequence>
<dbReference type="PANTHER" id="PTHR43124:SF3">
    <property type="entry name" value="CHLORAMPHENICOL EFFLUX PUMP RV0191"/>
    <property type="match status" value="1"/>
</dbReference>
<dbReference type="InterPro" id="IPR020846">
    <property type="entry name" value="MFS_dom"/>
</dbReference>
<keyword evidence="4 6" id="KW-1133">Transmembrane helix</keyword>
<dbReference type="CDD" id="cd17324">
    <property type="entry name" value="MFS_NepI_like"/>
    <property type="match status" value="1"/>
</dbReference>
<feature type="transmembrane region" description="Helical" evidence="6">
    <location>
        <begin position="235"/>
        <end position="254"/>
    </location>
</feature>
<dbReference type="PROSITE" id="PS50850">
    <property type="entry name" value="MFS"/>
    <property type="match status" value="1"/>
</dbReference>
<feature type="transmembrane region" description="Helical" evidence="6">
    <location>
        <begin position="322"/>
        <end position="346"/>
    </location>
</feature>
<protein>
    <submittedName>
        <fullName evidence="8">MFS transporter, DHA1 family, arabinose polymer transporter</fullName>
    </submittedName>
</protein>
<accession>A0AAE3KJJ8</accession>
<keyword evidence="5 6" id="KW-0472">Membrane</keyword>
<organism evidence="8 9">
    <name type="scientific">Goodfellowiella coeruleoviolacea</name>
    <dbReference type="NCBI Taxonomy" id="334858"/>
    <lineage>
        <taxon>Bacteria</taxon>
        <taxon>Bacillati</taxon>
        <taxon>Actinomycetota</taxon>
        <taxon>Actinomycetes</taxon>
        <taxon>Pseudonocardiales</taxon>
        <taxon>Pseudonocardiaceae</taxon>
        <taxon>Goodfellowiella</taxon>
    </lineage>
</organism>
<dbReference type="GO" id="GO:0022857">
    <property type="term" value="F:transmembrane transporter activity"/>
    <property type="evidence" value="ECO:0007669"/>
    <property type="project" value="InterPro"/>
</dbReference>
<feature type="transmembrane region" description="Helical" evidence="6">
    <location>
        <begin position="38"/>
        <end position="58"/>
    </location>
</feature>
<feature type="transmembrane region" description="Helical" evidence="6">
    <location>
        <begin position="99"/>
        <end position="121"/>
    </location>
</feature>
<feature type="transmembrane region" description="Helical" evidence="6">
    <location>
        <begin position="358"/>
        <end position="377"/>
    </location>
</feature>
<dbReference type="InterPro" id="IPR011701">
    <property type="entry name" value="MFS"/>
</dbReference>
<gene>
    <name evidence="8" type="ORF">LX83_006046</name>
</gene>
<feature type="transmembrane region" description="Helical" evidence="6">
    <location>
        <begin position="158"/>
        <end position="180"/>
    </location>
</feature>
<dbReference type="AlphaFoldDB" id="A0AAE3KJJ8"/>
<dbReference type="GO" id="GO:0005886">
    <property type="term" value="C:plasma membrane"/>
    <property type="evidence" value="ECO:0007669"/>
    <property type="project" value="UniProtKB-SubCell"/>
</dbReference>
<feature type="transmembrane region" description="Helical" evidence="6">
    <location>
        <begin position="201"/>
        <end position="223"/>
    </location>
</feature>
<feature type="transmembrane region" description="Helical" evidence="6">
    <location>
        <begin position="266"/>
        <end position="283"/>
    </location>
</feature>
<evidence type="ECO:0000256" key="3">
    <source>
        <dbReference type="ARBA" id="ARBA00022692"/>
    </source>
</evidence>
<feature type="transmembrane region" description="Helical" evidence="6">
    <location>
        <begin position="128"/>
        <end position="146"/>
    </location>
</feature>
<evidence type="ECO:0000256" key="1">
    <source>
        <dbReference type="ARBA" id="ARBA00004651"/>
    </source>
</evidence>
<evidence type="ECO:0000256" key="2">
    <source>
        <dbReference type="ARBA" id="ARBA00022475"/>
    </source>
</evidence>
<evidence type="ECO:0000256" key="4">
    <source>
        <dbReference type="ARBA" id="ARBA00022989"/>
    </source>
</evidence>
<evidence type="ECO:0000313" key="9">
    <source>
        <dbReference type="Proteomes" id="UP001206128"/>
    </source>
</evidence>
<keyword evidence="9" id="KW-1185">Reference proteome</keyword>
<dbReference type="EMBL" id="JAMTCK010000017">
    <property type="protein sequence ID" value="MCP2169162.1"/>
    <property type="molecule type" value="Genomic_DNA"/>
</dbReference>
<evidence type="ECO:0000256" key="6">
    <source>
        <dbReference type="SAM" id="Phobius"/>
    </source>
</evidence>
<dbReference type="InterPro" id="IPR050189">
    <property type="entry name" value="MFS_Efflux_Transporters"/>
</dbReference>
<feature type="domain" description="Major facilitator superfamily (MFS) profile" evidence="7">
    <location>
        <begin position="4"/>
        <end position="379"/>
    </location>
</feature>
<reference evidence="8" key="1">
    <citation type="submission" date="2022-06" db="EMBL/GenBank/DDBJ databases">
        <title>Genomic Encyclopedia of Archaeal and Bacterial Type Strains, Phase II (KMG-II): from individual species to whole genera.</title>
        <authorList>
            <person name="Goeker M."/>
        </authorList>
    </citation>
    <scope>NUCLEOTIDE SEQUENCE</scope>
    <source>
        <strain evidence="8">DSM 43935</strain>
    </source>
</reference>
<dbReference type="RefSeq" id="WP_253777685.1">
    <property type="nucleotide sequence ID" value="NZ_JAMTCK010000017.1"/>
</dbReference>
<keyword evidence="2" id="KW-1003">Cell membrane</keyword>
<evidence type="ECO:0000313" key="8">
    <source>
        <dbReference type="EMBL" id="MCP2169162.1"/>
    </source>
</evidence>
<dbReference type="Proteomes" id="UP001206128">
    <property type="component" value="Unassembled WGS sequence"/>
</dbReference>
<comment type="caution">
    <text evidence="8">The sequence shown here is derived from an EMBL/GenBank/DDBJ whole genome shotgun (WGS) entry which is preliminary data.</text>
</comment>
<dbReference type="InterPro" id="IPR036259">
    <property type="entry name" value="MFS_trans_sf"/>
</dbReference>